<reference evidence="7" key="1">
    <citation type="submission" date="2023-08" db="EMBL/GenBank/DDBJ databases">
        <authorList>
            <person name="Audoor S."/>
            <person name="Bilcke G."/>
        </authorList>
    </citation>
    <scope>NUCLEOTIDE SEQUENCE</scope>
</reference>
<keyword evidence="3 6" id="KW-1133">Transmembrane helix</keyword>
<feature type="region of interest" description="Disordered" evidence="5">
    <location>
        <begin position="220"/>
        <end position="258"/>
    </location>
</feature>
<keyword evidence="8" id="KW-1185">Reference proteome</keyword>
<name>A0AAD2FD09_9STRA</name>
<sequence length="258" mass="28435">MRSLATSNVETVIVFRALCPVIVAFLDALFLGREWPSQRSWAGLTTLVLGAYMYANEDEKFQTQGYSAYGWPTLYTVVIALEMAYGKSIVKSVPLKTRSGPVIYTNVLGFVPMLLFANLGNEYGKLWDFWWASSEQRFPPASVALLIVGSIVGTLIGYSGWWCRSVVSATSFTLIGVVNKCLTILMNVMIWDQHATPGGIFSLFICISGGLIYQQSPMRGASSKTAETEGSEKVSADEETMELMEKDQGQSSTQKRRG</sequence>
<evidence type="ECO:0000256" key="4">
    <source>
        <dbReference type="ARBA" id="ARBA00023136"/>
    </source>
</evidence>
<comment type="subcellular location">
    <subcellularLocation>
        <location evidence="1">Membrane</location>
        <topology evidence="1">Multi-pass membrane protein</topology>
    </subcellularLocation>
</comment>
<protein>
    <recommendedName>
        <fullName evidence="9">Sugar phosphate transporter domain-containing protein</fullName>
    </recommendedName>
</protein>
<feature type="transmembrane region" description="Helical" evidence="6">
    <location>
        <begin position="197"/>
        <end position="214"/>
    </location>
</feature>
<dbReference type="PANTHER" id="PTHR11132">
    <property type="entry name" value="SOLUTE CARRIER FAMILY 35"/>
    <property type="match status" value="1"/>
</dbReference>
<dbReference type="GO" id="GO:0016020">
    <property type="term" value="C:membrane"/>
    <property type="evidence" value="ECO:0007669"/>
    <property type="project" value="UniProtKB-SubCell"/>
</dbReference>
<evidence type="ECO:0000256" key="1">
    <source>
        <dbReference type="ARBA" id="ARBA00004141"/>
    </source>
</evidence>
<comment type="caution">
    <text evidence="7">The sequence shown here is derived from an EMBL/GenBank/DDBJ whole genome shotgun (WGS) entry which is preliminary data.</text>
</comment>
<keyword evidence="2 6" id="KW-0812">Transmembrane</keyword>
<evidence type="ECO:0000256" key="3">
    <source>
        <dbReference type="ARBA" id="ARBA00022989"/>
    </source>
</evidence>
<evidence type="ECO:0000313" key="7">
    <source>
        <dbReference type="EMBL" id="CAJ1927915.1"/>
    </source>
</evidence>
<organism evidence="7 8">
    <name type="scientific">Cylindrotheca closterium</name>
    <dbReference type="NCBI Taxonomy" id="2856"/>
    <lineage>
        <taxon>Eukaryota</taxon>
        <taxon>Sar</taxon>
        <taxon>Stramenopiles</taxon>
        <taxon>Ochrophyta</taxon>
        <taxon>Bacillariophyta</taxon>
        <taxon>Bacillariophyceae</taxon>
        <taxon>Bacillariophycidae</taxon>
        <taxon>Bacillariales</taxon>
        <taxon>Bacillariaceae</taxon>
        <taxon>Cylindrotheca</taxon>
    </lineage>
</organism>
<dbReference type="Proteomes" id="UP001295423">
    <property type="component" value="Unassembled WGS sequence"/>
</dbReference>
<keyword evidence="4 6" id="KW-0472">Membrane</keyword>
<feature type="compositionally biased region" description="Polar residues" evidence="5">
    <location>
        <begin position="249"/>
        <end position="258"/>
    </location>
</feature>
<dbReference type="AlphaFoldDB" id="A0AAD2FD09"/>
<dbReference type="InterPro" id="IPR050186">
    <property type="entry name" value="TPT_transporter"/>
</dbReference>
<dbReference type="EMBL" id="CAKOGP040000025">
    <property type="protein sequence ID" value="CAJ1927915.1"/>
    <property type="molecule type" value="Genomic_DNA"/>
</dbReference>
<feature type="transmembrane region" description="Helical" evidence="6">
    <location>
        <begin position="102"/>
        <end position="120"/>
    </location>
</feature>
<feature type="transmembrane region" description="Helical" evidence="6">
    <location>
        <begin position="12"/>
        <end position="32"/>
    </location>
</feature>
<accession>A0AAD2FD09</accession>
<feature type="compositionally biased region" description="Basic and acidic residues" evidence="5">
    <location>
        <begin position="226"/>
        <end position="236"/>
    </location>
</feature>
<evidence type="ECO:0000256" key="2">
    <source>
        <dbReference type="ARBA" id="ARBA00022692"/>
    </source>
</evidence>
<evidence type="ECO:0000256" key="6">
    <source>
        <dbReference type="SAM" id="Phobius"/>
    </source>
</evidence>
<feature type="transmembrane region" description="Helical" evidence="6">
    <location>
        <begin position="68"/>
        <end position="90"/>
    </location>
</feature>
<evidence type="ECO:0000256" key="5">
    <source>
        <dbReference type="SAM" id="MobiDB-lite"/>
    </source>
</evidence>
<feature type="transmembrane region" description="Helical" evidence="6">
    <location>
        <begin position="140"/>
        <end position="160"/>
    </location>
</feature>
<evidence type="ECO:0000313" key="8">
    <source>
        <dbReference type="Proteomes" id="UP001295423"/>
    </source>
</evidence>
<evidence type="ECO:0008006" key="9">
    <source>
        <dbReference type="Google" id="ProtNLM"/>
    </source>
</evidence>
<feature type="transmembrane region" description="Helical" evidence="6">
    <location>
        <begin position="172"/>
        <end position="191"/>
    </location>
</feature>
<gene>
    <name evidence="7" type="ORF">CYCCA115_LOCUS1371</name>
</gene>
<proteinExistence type="predicted"/>